<feature type="domain" description="Transglycosylase SLT" evidence="3">
    <location>
        <begin position="203"/>
        <end position="278"/>
    </location>
</feature>
<dbReference type="InterPro" id="IPR008258">
    <property type="entry name" value="Transglycosylase_SLT_dom_1"/>
</dbReference>
<keyword evidence="2" id="KW-0812">Transmembrane</keyword>
<feature type="compositionally biased region" description="Polar residues" evidence="1">
    <location>
        <begin position="366"/>
        <end position="377"/>
    </location>
</feature>
<keyword evidence="5" id="KW-1185">Reference proteome</keyword>
<dbReference type="RefSeq" id="WP_013436058.1">
    <property type="nucleotide sequence ID" value="NZ_CP062176.1"/>
</dbReference>
<name>A0ABZ2PYK0_9BURK</name>
<evidence type="ECO:0000259" key="3">
    <source>
        <dbReference type="Pfam" id="PF01464"/>
    </source>
</evidence>
<proteinExistence type="predicted"/>
<reference evidence="4 5" key="1">
    <citation type="submission" date="2020-09" db="EMBL/GenBank/DDBJ databases">
        <title>Genome sequences of Mycetohabitans spp.</title>
        <authorList>
            <person name="Carter M.E."/>
            <person name="Carpenter S.C.D."/>
            <person name="Bogdanove A.J."/>
        </authorList>
    </citation>
    <scope>NUCLEOTIDE SEQUENCE [LARGE SCALE GENOMIC DNA]</scope>
    <source>
        <strain evidence="4 5">B12</strain>
    </source>
</reference>
<evidence type="ECO:0000313" key="4">
    <source>
        <dbReference type="EMBL" id="WXK38781.1"/>
    </source>
</evidence>
<feature type="transmembrane region" description="Helical" evidence="2">
    <location>
        <begin position="27"/>
        <end position="48"/>
    </location>
</feature>
<dbReference type="InterPro" id="IPR023346">
    <property type="entry name" value="Lysozyme-like_dom_sf"/>
</dbReference>
<evidence type="ECO:0000313" key="5">
    <source>
        <dbReference type="Proteomes" id="UP001493153"/>
    </source>
</evidence>
<keyword evidence="2" id="KW-1133">Transmembrane helix</keyword>
<sequence>MNTWLGWRPKSDVVQTVRELLRRGTRLSSTLLSLVGALAVLTSLALWWQPALRGTLAAKVMPLIVEAVHNGPARLLSGQPLPPFAPHARPEGDAAPLGMTPVSATPGGKGFLAATLDLGYDDLPGRAGLGPATLNGLDPRTLPSVGTLARLIPSERVAPDARDDRVLVSAHEQALVTAYLARRYRVAQEPVRQLVKAAFNTGREVGLDPLLLLAVMAIESGFNPYAESGVGAKGLMQVMSRVHSDKFDYFGGQSAALQPLANIKVGALVLKDCIARGGSVAGGLRRYVGSTSPNDGGYGAKVLAERARLRDVARGRRVPVNAPQSPAPMLASTPPQTNASTQRVPVTLGAEPAAVTQKALVGADTHAQNEAGASTVSKHTEQLADIGA</sequence>
<feature type="region of interest" description="Disordered" evidence="1">
    <location>
        <begin position="315"/>
        <end position="341"/>
    </location>
</feature>
<feature type="region of interest" description="Disordered" evidence="1">
    <location>
        <begin position="365"/>
        <end position="388"/>
    </location>
</feature>
<keyword evidence="2" id="KW-0472">Membrane</keyword>
<dbReference type="CDD" id="cd00254">
    <property type="entry name" value="LT-like"/>
    <property type="match status" value="1"/>
</dbReference>
<evidence type="ECO:0000256" key="2">
    <source>
        <dbReference type="SAM" id="Phobius"/>
    </source>
</evidence>
<gene>
    <name evidence="4" type="ORF">IHE29_05605</name>
</gene>
<protein>
    <submittedName>
        <fullName evidence="4">Lytic transglycosylase domain-containing protein</fullName>
    </submittedName>
</protein>
<dbReference type="Gene3D" id="1.10.530.10">
    <property type="match status" value="1"/>
</dbReference>
<evidence type="ECO:0000256" key="1">
    <source>
        <dbReference type="SAM" id="MobiDB-lite"/>
    </source>
</evidence>
<dbReference type="Proteomes" id="UP001493153">
    <property type="component" value="Chromosome"/>
</dbReference>
<organism evidence="4 5">
    <name type="scientific">Mycetohabitans rhizoxinica</name>
    <dbReference type="NCBI Taxonomy" id="412963"/>
    <lineage>
        <taxon>Bacteria</taxon>
        <taxon>Pseudomonadati</taxon>
        <taxon>Pseudomonadota</taxon>
        <taxon>Betaproteobacteria</taxon>
        <taxon>Burkholderiales</taxon>
        <taxon>Burkholderiaceae</taxon>
        <taxon>Mycetohabitans</taxon>
    </lineage>
</organism>
<dbReference type="Pfam" id="PF01464">
    <property type="entry name" value="SLT"/>
    <property type="match status" value="1"/>
</dbReference>
<dbReference type="SUPFAM" id="SSF53955">
    <property type="entry name" value="Lysozyme-like"/>
    <property type="match status" value="1"/>
</dbReference>
<accession>A0ABZ2PYK0</accession>
<dbReference type="EMBL" id="CP062176">
    <property type="protein sequence ID" value="WXK38781.1"/>
    <property type="molecule type" value="Genomic_DNA"/>
</dbReference>